<dbReference type="Proteomes" id="UP001196413">
    <property type="component" value="Unassembled WGS sequence"/>
</dbReference>
<evidence type="ECO:0000256" key="4">
    <source>
        <dbReference type="SAM" id="Phobius"/>
    </source>
</evidence>
<evidence type="ECO:0000256" key="1">
    <source>
        <dbReference type="ARBA" id="ARBA00023136"/>
    </source>
</evidence>
<organism evidence="5 6">
    <name type="scientific">Parelaphostrongylus tenuis</name>
    <name type="common">Meningeal worm</name>
    <dbReference type="NCBI Taxonomy" id="148309"/>
    <lineage>
        <taxon>Eukaryota</taxon>
        <taxon>Metazoa</taxon>
        <taxon>Ecdysozoa</taxon>
        <taxon>Nematoda</taxon>
        <taxon>Chromadorea</taxon>
        <taxon>Rhabditida</taxon>
        <taxon>Rhabditina</taxon>
        <taxon>Rhabditomorpha</taxon>
        <taxon>Strongyloidea</taxon>
        <taxon>Metastrongylidae</taxon>
        <taxon>Parelaphostrongylus</taxon>
    </lineage>
</organism>
<evidence type="ECO:0000313" key="6">
    <source>
        <dbReference type="Proteomes" id="UP001196413"/>
    </source>
</evidence>
<dbReference type="GO" id="GO:0016559">
    <property type="term" value="P:peroxisome fission"/>
    <property type="evidence" value="ECO:0007669"/>
    <property type="project" value="InterPro"/>
</dbReference>
<dbReference type="GO" id="GO:0005778">
    <property type="term" value="C:peroxisomal membrane"/>
    <property type="evidence" value="ECO:0007669"/>
    <property type="project" value="UniProtKB-SubCell"/>
</dbReference>
<name>A0AAD5MMU1_PARTN</name>
<evidence type="ECO:0000256" key="3">
    <source>
        <dbReference type="ARBA" id="ARBA00046271"/>
    </source>
</evidence>
<reference evidence="5" key="1">
    <citation type="submission" date="2021-06" db="EMBL/GenBank/DDBJ databases">
        <title>Parelaphostrongylus tenuis whole genome reference sequence.</title>
        <authorList>
            <person name="Garwood T.J."/>
            <person name="Larsen P.A."/>
            <person name="Fountain-Jones N.M."/>
            <person name="Garbe J.R."/>
            <person name="Macchietto M.G."/>
            <person name="Kania S.A."/>
            <person name="Gerhold R.W."/>
            <person name="Richards J.E."/>
            <person name="Wolf T.M."/>
        </authorList>
    </citation>
    <scope>NUCLEOTIDE SEQUENCE</scope>
    <source>
        <strain evidence="5">MNPRO001-30</strain>
        <tissue evidence="5">Meninges</tissue>
    </source>
</reference>
<proteinExistence type="predicted"/>
<comment type="caution">
    <text evidence="5">The sequence shown here is derived from an EMBL/GenBank/DDBJ whole genome shotgun (WGS) entry which is preliminary data.</text>
</comment>
<keyword evidence="6" id="KW-1185">Reference proteome</keyword>
<dbReference type="PANTHER" id="PTHR20990">
    <property type="entry name" value="PEROXISOMAL BIOGENESIS FACTOR 11"/>
    <property type="match status" value="1"/>
</dbReference>
<dbReference type="Pfam" id="PF05648">
    <property type="entry name" value="PEX11"/>
    <property type="match status" value="1"/>
</dbReference>
<protein>
    <submittedName>
        <fullName evidence="5">Uncharacterized protein</fullName>
    </submittedName>
</protein>
<feature type="transmembrane region" description="Helical" evidence="4">
    <location>
        <begin position="121"/>
        <end position="144"/>
    </location>
</feature>
<keyword evidence="2" id="KW-0576">Peroxisome</keyword>
<evidence type="ECO:0000313" key="5">
    <source>
        <dbReference type="EMBL" id="KAJ1358668.1"/>
    </source>
</evidence>
<dbReference type="InterPro" id="IPR008733">
    <property type="entry name" value="PEX11"/>
</dbReference>
<feature type="transmembrane region" description="Helical" evidence="4">
    <location>
        <begin position="87"/>
        <end position="109"/>
    </location>
</feature>
<keyword evidence="4" id="KW-0812">Transmembrane</keyword>
<accession>A0AAD5MMU1</accession>
<keyword evidence="1 4" id="KW-0472">Membrane</keyword>
<dbReference type="PANTHER" id="PTHR20990:SF1">
    <property type="entry name" value="PEROXISOMAL MEMBRANE PROTEIN 11C"/>
    <property type="match status" value="1"/>
</dbReference>
<sequence>MASLRENLDALAGVLSTYSGRDKALRSVSFMLTLKAQSSSRKEIVLALAKQCSSARLVMRQFNHPSMIKSCWDLLNTRQPTDRLEHFCTATTTIVYTIYGVVELLAWLSDARVLAMDSAPLWRWCLYLWITALVSGIIRLLRVISRKGLEKAHEDLLTLIGLVSDFIVAIHSLPYKSFLWSGKLSPRQQATFSLIASLIAFYKAF</sequence>
<evidence type="ECO:0000256" key="2">
    <source>
        <dbReference type="ARBA" id="ARBA00023140"/>
    </source>
</evidence>
<dbReference type="InterPro" id="IPR026510">
    <property type="entry name" value="PEX11C_met"/>
</dbReference>
<dbReference type="EMBL" id="JAHQIW010003422">
    <property type="protein sequence ID" value="KAJ1358668.1"/>
    <property type="molecule type" value="Genomic_DNA"/>
</dbReference>
<keyword evidence="4" id="KW-1133">Transmembrane helix</keyword>
<comment type="subcellular location">
    <subcellularLocation>
        <location evidence="3">Peroxisome membrane</location>
    </subcellularLocation>
</comment>
<dbReference type="AlphaFoldDB" id="A0AAD5MMU1"/>
<gene>
    <name evidence="5" type="ORF">KIN20_017152</name>
</gene>